<name>A0A974VWS7_9NOCA</name>
<dbReference type="SUPFAM" id="SSF46894">
    <property type="entry name" value="C-terminal effector domain of the bipartite response regulators"/>
    <property type="match status" value="1"/>
</dbReference>
<dbReference type="PANTHER" id="PTHR47691">
    <property type="entry name" value="REGULATOR-RELATED"/>
    <property type="match status" value="1"/>
</dbReference>
<dbReference type="Pfam" id="PF00069">
    <property type="entry name" value="Pkinase"/>
    <property type="match status" value="1"/>
</dbReference>
<dbReference type="InterPro" id="IPR011990">
    <property type="entry name" value="TPR-like_helical_dom_sf"/>
</dbReference>
<dbReference type="Pfam" id="PF00196">
    <property type="entry name" value="GerE"/>
    <property type="match status" value="1"/>
</dbReference>
<dbReference type="Pfam" id="PF25872">
    <property type="entry name" value="HTH_77"/>
    <property type="match status" value="1"/>
</dbReference>
<dbReference type="SMART" id="SM00220">
    <property type="entry name" value="S_TKc"/>
    <property type="match status" value="1"/>
</dbReference>
<evidence type="ECO:0000313" key="7">
    <source>
        <dbReference type="EMBL" id="QSE87285.1"/>
    </source>
</evidence>
<dbReference type="InterPro" id="IPR011009">
    <property type="entry name" value="Kinase-like_dom_sf"/>
</dbReference>
<feature type="binding site" evidence="3">
    <location>
        <position position="55"/>
    </location>
    <ligand>
        <name>ATP</name>
        <dbReference type="ChEBI" id="CHEBI:30616"/>
    </ligand>
</feature>
<feature type="domain" description="Protein kinase" evidence="5">
    <location>
        <begin position="26"/>
        <end position="287"/>
    </location>
</feature>
<dbReference type="InterPro" id="IPR016032">
    <property type="entry name" value="Sig_transdc_resp-reg_C-effctor"/>
</dbReference>
<dbReference type="PROSITE" id="PS50043">
    <property type="entry name" value="HTH_LUXR_2"/>
    <property type="match status" value="1"/>
</dbReference>
<dbReference type="PROSITE" id="PS00107">
    <property type="entry name" value="PROTEIN_KINASE_ATP"/>
    <property type="match status" value="1"/>
</dbReference>
<keyword evidence="7" id="KW-0614">Plasmid</keyword>
<evidence type="ECO:0000256" key="4">
    <source>
        <dbReference type="SAM" id="MobiDB-lite"/>
    </source>
</evidence>
<reference evidence="7 8" key="1">
    <citation type="journal article" date="2021" name="Microbiol. Resour. Announc.">
        <title>Complete Genome Sequences of Two Rhodococcus sp. Strains with Large and Linear Chromosomes, Isolated from Apple Rhizosphere.</title>
        <authorList>
            <person name="Benning S."/>
            <person name="Brugnone N."/>
            <person name="Siani R."/>
            <person name="Kublik S."/>
            <person name="Schloter M."/>
            <person name="Rad V."/>
        </authorList>
    </citation>
    <scope>NUCLEOTIDE SEQUENCE [LARGE SCALE GENOMIC DNA]</scope>
    <source>
        <strain evidence="7 8">R79</strain>
    </source>
</reference>
<dbReference type="InterPro" id="IPR058852">
    <property type="entry name" value="HTH_77"/>
</dbReference>
<dbReference type="Gene3D" id="1.10.510.10">
    <property type="entry name" value="Transferase(Phosphotransferase) domain 1"/>
    <property type="match status" value="1"/>
</dbReference>
<dbReference type="InterPro" id="IPR017441">
    <property type="entry name" value="Protein_kinase_ATP_BS"/>
</dbReference>
<dbReference type="InterPro" id="IPR000792">
    <property type="entry name" value="Tscrpt_reg_LuxR_C"/>
</dbReference>
<dbReference type="SMART" id="SM00421">
    <property type="entry name" value="HTH_LUXR"/>
    <property type="match status" value="1"/>
</dbReference>
<dbReference type="InterPro" id="IPR027417">
    <property type="entry name" value="P-loop_NTPase"/>
</dbReference>
<feature type="domain" description="HTH luxR-type" evidence="6">
    <location>
        <begin position="1051"/>
        <end position="1116"/>
    </location>
</feature>
<dbReference type="PROSITE" id="PS50011">
    <property type="entry name" value="PROTEIN_KINASE_DOM"/>
    <property type="match status" value="1"/>
</dbReference>
<evidence type="ECO:0000259" key="5">
    <source>
        <dbReference type="PROSITE" id="PS50011"/>
    </source>
</evidence>
<dbReference type="InterPro" id="IPR008271">
    <property type="entry name" value="Ser/Thr_kinase_AS"/>
</dbReference>
<accession>A0A974VWS7</accession>
<dbReference type="RefSeq" id="WP_206003967.1">
    <property type="nucleotide sequence ID" value="NZ_CP070614.1"/>
</dbReference>
<protein>
    <submittedName>
        <fullName evidence="7">Protein kinase</fullName>
    </submittedName>
</protein>
<evidence type="ECO:0000256" key="1">
    <source>
        <dbReference type="ARBA" id="ARBA00022741"/>
    </source>
</evidence>
<evidence type="ECO:0000256" key="2">
    <source>
        <dbReference type="ARBA" id="ARBA00022840"/>
    </source>
</evidence>
<evidence type="ECO:0000259" key="6">
    <source>
        <dbReference type="PROSITE" id="PS50043"/>
    </source>
</evidence>
<sequence length="1119" mass="121584">MAAGDPLETQRTAVAAVRAELSAAGFEDGYEIGRGGFGVVYRCVQTSLDRTVAVKVLTADLDEENRARFFREQRAMGLLTGHPNIITVLQVGATNSGRPYIVMPYCPRDSLEVRIRNQGPLEVHDALRLGVKMAGALETAHRFGILHRDVKPGNILLTDYGEPALTDFGIAHVAGGFETATGTVTGSPAFTAPEVLKGESPSPVSDLYSLGATLFCAITGHAAFERRSGEQVVAQFLRITTHPAPDLREHGLPGDVSEVVGRSMSADPCDRPASAAELGDALRQVQFRNGFPVDEMALHAEQGDGERGWTLSGGARTTEPLSGNAQRTSADAGEPSGQAEPSEGDVVPPPARLGKMGNLPVELTSFVGRRRELTETKKMLSDSRLVTLTGIGGVGKTRLALRVAGEVRRGFADGVWLVELGGLSDGSLLPDAVAAALGLRDQSVRPAREIVLEHVAPRHLLLILDNCEQVVDAVAVLAEALLRACPELRVLATSRERLAVGGEVALRVPPLGVPDPDREPDLQALPQYDAVTLFVERAAAAVPAFALTPDNRVTVIRICQQLDGLPLPIELAAARLRAMSAAQILDHLTDRYRLLSLGARGAPSRQQTLRLCIDWSHGLCTPSEQQAWARLSVFAGGFELDAAEGIYSGDLTADDLLDVVASLVDKSILIREEPGAVVRYRLLETLRDYGREKLQESSDYVSIRRRHRDWYQHLVLQAEAEWISDRQLEWIARLERERQNLREALEFCVTEPGESGAGLRLAGALYWFWFSRGLLSEGRRSLDRALSSANGRPTADRVKVVSTASLLAGRQGDFEAAAELIDECREMVEQLDDPHAYALVAYADGRLALFGGELSRAITHLTKAVRQFQAEGDLLWQISTQGALALAHALHVDTRQAISYCEEAMAITQSHGEVSYRSYFQWTMALAVWRQGELGRATTLLEESLHLARLVDDPLATAWCLEILAWIAADNKHSQRAGVLLGAADLLRHTVGSPTVMVRNTRTYHEQCEQQVLRALGQRAFDAARSDGRSLGTAEAIAYALGEESPIAKPRSDVPSPLTRREQQVADLVAQGLTNKAIAAHLVISQRTAQGHVEHILTKLGFASRAQIAAWVVEQEQRS</sequence>
<organism evidence="7 8">
    <name type="scientific">Rhodococcus pseudokoreensis</name>
    <dbReference type="NCBI Taxonomy" id="2811421"/>
    <lineage>
        <taxon>Bacteria</taxon>
        <taxon>Bacillati</taxon>
        <taxon>Actinomycetota</taxon>
        <taxon>Actinomycetes</taxon>
        <taxon>Mycobacteriales</taxon>
        <taxon>Nocardiaceae</taxon>
        <taxon>Rhodococcus</taxon>
    </lineage>
</organism>
<keyword evidence="8" id="KW-1185">Reference proteome</keyword>
<dbReference type="Proteomes" id="UP000662986">
    <property type="component" value="Plasmid unnamed5"/>
</dbReference>
<gene>
    <name evidence="7" type="ORF">JWS13_00980</name>
</gene>
<dbReference type="CDD" id="cd14014">
    <property type="entry name" value="STKc_PknB_like"/>
    <property type="match status" value="1"/>
</dbReference>
<dbReference type="Gene3D" id="1.25.40.10">
    <property type="entry name" value="Tetratricopeptide repeat domain"/>
    <property type="match status" value="1"/>
</dbReference>
<feature type="compositionally biased region" description="Polar residues" evidence="4">
    <location>
        <begin position="319"/>
        <end position="329"/>
    </location>
</feature>
<evidence type="ECO:0000313" key="8">
    <source>
        <dbReference type="Proteomes" id="UP000662986"/>
    </source>
</evidence>
<dbReference type="PANTHER" id="PTHR47691:SF3">
    <property type="entry name" value="HTH-TYPE TRANSCRIPTIONAL REGULATOR RV0890C-RELATED"/>
    <property type="match status" value="1"/>
</dbReference>
<dbReference type="InterPro" id="IPR000719">
    <property type="entry name" value="Prot_kinase_dom"/>
</dbReference>
<evidence type="ECO:0000256" key="3">
    <source>
        <dbReference type="PROSITE-ProRule" id="PRU10141"/>
    </source>
</evidence>
<proteinExistence type="predicted"/>
<dbReference type="CDD" id="cd06170">
    <property type="entry name" value="LuxR_C_like"/>
    <property type="match status" value="1"/>
</dbReference>
<keyword evidence="7" id="KW-0418">Kinase</keyword>
<dbReference type="PRINTS" id="PR00364">
    <property type="entry name" value="DISEASERSIST"/>
</dbReference>
<dbReference type="InterPro" id="IPR036388">
    <property type="entry name" value="WH-like_DNA-bd_sf"/>
</dbReference>
<reference evidence="7 8" key="2">
    <citation type="journal article" date="2022" name="Arch. Microbiol.">
        <title>Rhodococcus pseudokoreensis sp. nov. isolated from the rhizosphere of young M26 apple rootstocks.</title>
        <authorList>
            <person name="Kampfer P."/>
            <person name="Glaeser S.P."/>
            <person name="Blom J."/>
            <person name="Wolf J."/>
            <person name="Benning S."/>
            <person name="Schloter M."/>
            <person name="Neumann-Schaal M."/>
        </authorList>
    </citation>
    <scope>NUCLEOTIDE SEQUENCE [LARGE SCALE GENOMIC DNA]</scope>
    <source>
        <strain evidence="7 8">R79</strain>
    </source>
</reference>
<dbReference type="PRINTS" id="PR00038">
    <property type="entry name" value="HTHLUXR"/>
</dbReference>
<keyword evidence="7" id="KW-0808">Transferase</keyword>
<dbReference type="GO" id="GO:0016301">
    <property type="term" value="F:kinase activity"/>
    <property type="evidence" value="ECO:0007669"/>
    <property type="project" value="UniProtKB-KW"/>
</dbReference>
<keyword evidence="1 3" id="KW-0547">Nucleotide-binding</keyword>
<dbReference type="EMBL" id="CP070614">
    <property type="protein sequence ID" value="QSE87285.1"/>
    <property type="molecule type" value="Genomic_DNA"/>
</dbReference>
<dbReference type="SUPFAM" id="SSF52540">
    <property type="entry name" value="P-loop containing nucleoside triphosphate hydrolases"/>
    <property type="match status" value="1"/>
</dbReference>
<feature type="region of interest" description="Disordered" evidence="4">
    <location>
        <begin position="304"/>
        <end position="355"/>
    </location>
</feature>
<dbReference type="SUPFAM" id="SSF56112">
    <property type="entry name" value="Protein kinase-like (PK-like)"/>
    <property type="match status" value="1"/>
</dbReference>
<keyword evidence="2 3" id="KW-0067">ATP-binding</keyword>
<dbReference type="PROSITE" id="PS00108">
    <property type="entry name" value="PROTEIN_KINASE_ST"/>
    <property type="match status" value="1"/>
</dbReference>
<dbReference type="Gene3D" id="3.40.50.300">
    <property type="entry name" value="P-loop containing nucleotide triphosphate hydrolases"/>
    <property type="match status" value="1"/>
</dbReference>
<dbReference type="SUPFAM" id="SSF48452">
    <property type="entry name" value="TPR-like"/>
    <property type="match status" value="1"/>
</dbReference>
<dbReference type="Gene3D" id="1.10.10.10">
    <property type="entry name" value="Winged helix-like DNA-binding domain superfamily/Winged helix DNA-binding domain"/>
    <property type="match status" value="1"/>
</dbReference>
<geneLocation type="plasmid" evidence="7 8">
    <name>unnamed5</name>
</geneLocation>